<dbReference type="GO" id="GO:0030975">
    <property type="term" value="F:thiamine binding"/>
    <property type="evidence" value="ECO:0007669"/>
    <property type="project" value="InterPro"/>
</dbReference>
<evidence type="ECO:0000256" key="2">
    <source>
        <dbReference type="SAM" id="MobiDB-lite"/>
    </source>
</evidence>
<dbReference type="PANTHER" id="PTHR30006:SF2">
    <property type="entry name" value="ABC TRANSPORTER SUBSTRATE-BINDING PROTEIN"/>
    <property type="match status" value="1"/>
</dbReference>
<dbReference type="GO" id="GO:0015888">
    <property type="term" value="P:thiamine transport"/>
    <property type="evidence" value="ECO:0007669"/>
    <property type="project" value="InterPro"/>
</dbReference>
<dbReference type="EMBL" id="BMHA01000007">
    <property type="protein sequence ID" value="GGI06765.1"/>
    <property type="molecule type" value="Genomic_DNA"/>
</dbReference>
<feature type="region of interest" description="Disordered" evidence="2">
    <location>
        <begin position="23"/>
        <end position="50"/>
    </location>
</feature>
<dbReference type="PANTHER" id="PTHR30006">
    <property type="entry name" value="THIAMINE-BINDING PERIPLASMIC PROTEIN-RELATED"/>
    <property type="match status" value="1"/>
</dbReference>
<evidence type="ECO:0000256" key="3">
    <source>
        <dbReference type="SAM" id="SignalP"/>
    </source>
</evidence>
<dbReference type="RefSeq" id="WP_130649080.1">
    <property type="nucleotide sequence ID" value="NZ_BMHA01000007.1"/>
</dbReference>
<reference evidence="4" key="2">
    <citation type="submission" date="2020-09" db="EMBL/GenBank/DDBJ databases">
        <authorList>
            <person name="Sun Q."/>
            <person name="Zhou Y."/>
        </authorList>
    </citation>
    <scope>NUCLEOTIDE SEQUENCE</scope>
    <source>
        <strain evidence="4">CGMCC 1.14988</strain>
    </source>
</reference>
<protein>
    <submittedName>
        <fullName evidence="4">Thiamine ABC transporter substrate-binding protein</fullName>
    </submittedName>
</protein>
<sequence length="372" mass="40489">MRTRARTLAGATALAMLAAACQQQDPAAIDDPEPTEDETGADDMSPPPDTIEQTTLVLMTHDSFDVDEEVLAAFTDESGIGVDLAPAGDAGATVNQAILTRDAPLGDVLFGVDNTFLSRALEADLFVAYESPELEQVDEQFVLDDEHRVTPVTRGDVCLNYDRAWFEENDVPLPDDLADLTDEAYAGRLAVMNPATSSPGLAFLLATVERFGEDGYLDFWEALVDNDVLVTDGWSEAYYDEFSATGEGDRPLVVSYASSPPAEVYYADPPPDEAPTGVIEASCFRQVEFAGILQGTEHEAEARLLIDFLIGPEFQEQLPLTMFVFPVRTDASLPEVFETHAVLPDDPLELAPETIGEGRDAWIEAWTSTVLR</sequence>
<evidence type="ECO:0000256" key="1">
    <source>
        <dbReference type="ARBA" id="ARBA00022729"/>
    </source>
</evidence>
<feature type="chain" id="PRO_5038689022" evidence="3">
    <location>
        <begin position="21"/>
        <end position="372"/>
    </location>
</feature>
<feature type="signal peptide" evidence="3">
    <location>
        <begin position="1"/>
        <end position="20"/>
    </location>
</feature>
<accession>A0A8J3EU20</accession>
<evidence type="ECO:0000313" key="4">
    <source>
        <dbReference type="EMBL" id="GGI06765.1"/>
    </source>
</evidence>
<keyword evidence="1 3" id="KW-0732">Signal</keyword>
<dbReference type="Gene3D" id="3.40.190.10">
    <property type="entry name" value="Periplasmic binding protein-like II"/>
    <property type="match status" value="2"/>
</dbReference>
<dbReference type="Proteomes" id="UP000650511">
    <property type="component" value="Unassembled WGS sequence"/>
</dbReference>
<dbReference type="CDD" id="cd13545">
    <property type="entry name" value="PBP2_TbpA"/>
    <property type="match status" value="1"/>
</dbReference>
<comment type="caution">
    <text evidence="4">The sequence shown here is derived from an EMBL/GenBank/DDBJ whole genome shotgun (WGS) entry which is preliminary data.</text>
</comment>
<dbReference type="Pfam" id="PF13343">
    <property type="entry name" value="SBP_bac_6"/>
    <property type="match status" value="1"/>
</dbReference>
<dbReference type="OrthoDB" id="5412681at2"/>
<proteinExistence type="predicted"/>
<dbReference type="InterPro" id="IPR005948">
    <property type="entry name" value="ThiB-like"/>
</dbReference>
<evidence type="ECO:0000313" key="5">
    <source>
        <dbReference type="Proteomes" id="UP000650511"/>
    </source>
</evidence>
<gene>
    <name evidence="4" type="ORF">GCM10011354_20730</name>
</gene>
<feature type="compositionally biased region" description="Acidic residues" evidence="2">
    <location>
        <begin position="28"/>
        <end position="41"/>
    </location>
</feature>
<organism evidence="4 5">
    <name type="scientific">Egicoccus halophilus</name>
    <dbReference type="NCBI Taxonomy" id="1670830"/>
    <lineage>
        <taxon>Bacteria</taxon>
        <taxon>Bacillati</taxon>
        <taxon>Actinomycetota</taxon>
        <taxon>Nitriliruptoria</taxon>
        <taxon>Egicoccales</taxon>
        <taxon>Egicoccaceae</taxon>
        <taxon>Egicoccus</taxon>
    </lineage>
</organism>
<dbReference type="GO" id="GO:0030976">
    <property type="term" value="F:thiamine pyrophosphate binding"/>
    <property type="evidence" value="ECO:0007669"/>
    <property type="project" value="TreeGrafter"/>
</dbReference>
<keyword evidence="5" id="KW-1185">Reference proteome</keyword>
<dbReference type="PROSITE" id="PS51257">
    <property type="entry name" value="PROKAR_LIPOPROTEIN"/>
    <property type="match status" value="1"/>
</dbReference>
<dbReference type="NCBIfam" id="TIGR01254">
    <property type="entry name" value="sfuA"/>
    <property type="match status" value="1"/>
</dbReference>
<dbReference type="AlphaFoldDB" id="A0A8J3EU20"/>
<name>A0A8J3EU20_9ACTN</name>
<reference evidence="4" key="1">
    <citation type="journal article" date="2014" name="Int. J. Syst. Evol. Microbiol.">
        <title>Complete genome sequence of Corynebacterium casei LMG S-19264T (=DSM 44701T), isolated from a smear-ripened cheese.</title>
        <authorList>
            <consortium name="US DOE Joint Genome Institute (JGI-PGF)"/>
            <person name="Walter F."/>
            <person name="Albersmeier A."/>
            <person name="Kalinowski J."/>
            <person name="Ruckert C."/>
        </authorList>
    </citation>
    <scope>NUCLEOTIDE SEQUENCE</scope>
    <source>
        <strain evidence="4">CGMCC 1.14988</strain>
    </source>
</reference>
<dbReference type="SUPFAM" id="SSF53850">
    <property type="entry name" value="Periplasmic binding protein-like II"/>
    <property type="match status" value="1"/>
</dbReference>
<dbReference type="GO" id="GO:0030288">
    <property type="term" value="C:outer membrane-bounded periplasmic space"/>
    <property type="evidence" value="ECO:0007669"/>
    <property type="project" value="TreeGrafter"/>
</dbReference>